<evidence type="ECO:0000313" key="7">
    <source>
        <dbReference type="Ensembl" id="ENSSFOP00015019296.2"/>
    </source>
</evidence>
<proteinExistence type="inferred from homology"/>
<gene>
    <name evidence="7" type="primary">LOC108926025</name>
    <name evidence="6" type="ORF">Z043_125633</name>
</gene>
<keyword evidence="3" id="KW-0342">GTP-binding</keyword>
<dbReference type="FunFam" id="3.40.50.300:FF:000366">
    <property type="entry name" value="GTPase, IMAP family member 2"/>
    <property type="match status" value="1"/>
</dbReference>
<evidence type="ECO:0000256" key="1">
    <source>
        <dbReference type="ARBA" id="ARBA00008535"/>
    </source>
</evidence>
<dbReference type="EMBL" id="JARO02019339">
    <property type="protein sequence ID" value="KPP56719.1"/>
    <property type="molecule type" value="Genomic_DNA"/>
</dbReference>
<dbReference type="RefSeq" id="XP_018593965.1">
    <property type="nucleotide sequence ID" value="XM_018738449.1"/>
</dbReference>
<dbReference type="KEGG" id="sfm:108926025"/>
<dbReference type="STRING" id="113540.ENSSFOP00015019296"/>
<reference evidence="6 8" key="1">
    <citation type="submission" date="2015-08" db="EMBL/GenBank/DDBJ databases">
        <title>The genome of the Asian arowana (Scleropages formosus).</title>
        <authorList>
            <person name="Tan M.H."/>
            <person name="Gan H.M."/>
            <person name="Croft L.J."/>
            <person name="Austin C.M."/>
        </authorList>
    </citation>
    <scope>NUCLEOTIDE SEQUENCE [LARGE SCALE GENOMIC DNA]</scope>
    <source>
        <strain evidence="6">Aro1</strain>
    </source>
</reference>
<dbReference type="InterPro" id="IPR045058">
    <property type="entry name" value="GIMA/IAN/Toc"/>
</dbReference>
<dbReference type="PANTHER" id="PTHR10903:SF170">
    <property type="entry name" value="GTPASE IMAP FAMILY MEMBER 7"/>
    <property type="match status" value="1"/>
</dbReference>
<dbReference type="GO" id="GO:0005525">
    <property type="term" value="F:GTP binding"/>
    <property type="evidence" value="ECO:0007669"/>
    <property type="project" value="UniProtKB-KW"/>
</dbReference>
<dbReference type="Ensembl" id="ENSSFOT00015019521.2">
    <property type="protein sequence ID" value="ENSSFOP00015019296.2"/>
    <property type="gene ID" value="ENSSFOG00015012430.2"/>
</dbReference>
<dbReference type="SUPFAM" id="SSF52540">
    <property type="entry name" value="P-loop containing nucleoside triphosphate hydrolases"/>
    <property type="match status" value="1"/>
</dbReference>
<sequence>MDKSTITDGNESNKEDDNKSIMSELRLVLIGKTGSGKSATGNTILGCKRFRSELSASSVTQTCEQGSLDLVEDEEEEKSDGRWRRVVVVDMPGFGDTRFDAEQIREEIAKCVLLLSPGPHVFLLVIQLGRYTKDEARVVGEMVQIFGERAITDYTMIVFTRGDDLEERGIEEYLEDTAPEDLRSLLERCGGRYHVLNNRNPEDRNQVRTLLEKVHRMVEENGDRCYTNYMFHEVEATIREEQERLMEEQGAVVSEEAELTDGETNLAKRRKYNLKASGPKSQLDGREEEKQATVRKRYMGRNSNGLEDGAGQGGTSDEASWNQLRDRSERWEEEWNRKRGGKGKTSQKESFRSALRRFRKEAVVSEKVLEKVKIIVTAGITGVAVGAVFGAAAPLAAAAGATVIGNAVGLAAGQLAGVSVTGGLGVGNAVGAIASAAAAKTAVAIGAATGVVLGGSVGALAGAEAGTPKEAAKEALGQVGIIGAAAVGVAAGVGGALGAGVALGAVLEGTAAGSTGVLGAEATGVAAGVANCAMPQTAGSVGSVGQQTVATVESVSASLQTAGTPVAEGIATCPVVQIVGADRAVGTSIVASGGAVTRNLETAGAMARIITSVVDMGRAAAGIALAGSLVVKVVKERVRQRTGSSDSSCSDKMCYEIYWNKQ</sequence>
<protein>
    <submittedName>
        <fullName evidence="7">Uncharacterized LOC108926025</fullName>
    </submittedName>
</protein>
<reference evidence="7" key="3">
    <citation type="submission" date="2025-05" db="UniProtKB">
        <authorList>
            <consortium name="Ensembl"/>
        </authorList>
    </citation>
    <scope>IDENTIFICATION</scope>
</reference>
<reference evidence="7 9" key="2">
    <citation type="submission" date="2019-04" db="EMBL/GenBank/DDBJ databases">
        <authorList>
            <consortium name="Wellcome Sanger Institute Data Sharing"/>
        </authorList>
    </citation>
    <scope>NUCLEOTIDE SEQUENCE [LARGE SCALE GENOMIC DNA]</scope>
</reference>
<evidence type="ECO:0000313" key="6">
    <source>
        <dbReference type="EMBL" id="KPP56719.1"/>
    </source>
</evidence>
<feature type="compositionally biased region" description="Basic and acidic residues" evidence="4">
    <location>
        <begin position="324"/>
        <end position="337"/>
    </location>
</feature>
<dbReference type="PROSITE" id="PS51720">
    <property type="entry name" value="G_AIG1"/>
    <property type="match status" value="1"/>
</dbReference>
<dbReference type="InterPro" id="IPR006703">
    <property type="entry name" value="G_AIG1"/>
</dbReference>
<comment type="similarity">
    <text evidence="1">Belongs to the TRAFAC class TrmE-Era-EngA-EngB-Septin-like GTPase superfamily. AIG1/Toc34/Toc159-like paraseptin GTPase family. IAN subfamily.</text>
</comment>
<organism evidence="6 8">
    <name type="scientific">Scleropages formosus</name>
    <name type="common">Asian bonytongue</name>
    <name type="synonym">Osteoglossum formosum</name>
    <dbReference type="NCBI Taxonomy" id="113540"/>
    <lineage>
        <taxon>Eukaryota</taxon>
        <taxon>Metazoa</taxon>
        <taxon>Chordata</taxon>
        <taxon>Craniata</taxon>
        <taxon>Vertebrata</taxon>
        <taxon>Euteleostomi</taxon>
        <taxon>Actinopterygii</taxon>
        <taxon>Neopterygii</taxon>
        <taxon>Teleostei</taxon>
        <taxon>Osteoglossocephala</taxon>
        <taxon>Osteoglossomorpha</taxon>
        <taxon>Osteoglossiformes</taxon>
        <taxon>Osteoglossidae</taxon>
        <taxon>Scleropages</taxon>
    </lineage>
</organism>
<feature type="domain" description="AIG1-type G" evidence="5">
    <location>
        <begin position="22"/>
        <end position="235"/>
    </location>
</feature>
<dbReference type="Pfam" id="PF04548">
    <property type="entry name" value="AIG1"/>
    <property type="match status" value="1"/>
</dbReference>
<dbReference type="Proteomes" id="UP000034805">
    <property type="component" value="Unassembled WGS sequence"/>
</dbReference>
<dbReference type="OrthoDB" id="8954335at2759"/>
<dbReference type="GeneTree" id="ENSGT01120000271858"/>
<keyword evidence="2" id="KW-0547">Nucleotide-binding</keyword>
<dbReference type="CDD" id="cd01852">
    <property type="entry name" value="AIG1"/>
    <property type="match status" value="1"/>
</dbReference>
<evidence type="ECO:0000256" key="4">
    <source>
        <dbReference type="SAM" id="MobiDB-lite"/>
    </source>
</evidence>
<dbReference type="Proteomes" id="UP000694397">
    <property type="component" value="Chromosome 3"/>
</dbReference>
<dbReference type="InterPro" id="IPR027417">
    <property type="entry name" value="P-loop_NTPase"/>
</dbReference>
<evidence type="ECO:0000256" key="2">
    <source>
        <dbReference type="ARBA" id="ARBA00022741"/>
    </source>
</evidence>
<feature type="region of interest" description="Disordered" evidence="4">
    <location>
        <begin position="249"/>
        <end position="350"/>
    </location>
</feature>
<dbReference type="PANTHER" id="PTHR10903">
    <property type="entry name" value="GTPASE, IMAP FAMILY MEMBER-RELATED"/>
    <property type="match status" value="1"/>
</dbReference>
<evidence type="ECO:0000313" key="9">
    <source>
        <dbReference type="Proteomes" id="UP000694397"/>
    </source>
</evidence>
<evidence type="ECO:0000256" key="3">
    <source>
        <dbReference type="ARBA" id="ARBA00023134"/>
    </source>
</evidence>
<name>A0A0P7T766_SCLFO</name>
<dbReference type="AlphaFoldDB" id="A0A0P7T766"/>
<dbReference type="Gene3D" id="3.40.50.300">
    <property type="entry name" value="P-loop containing nucleotide triphosphate hydrolases"/>
    <property type="match status" value="1"/>
</dbReference>
<dbReference type="RefSeq" id="XP_018593964.1">
    <property type="nucleotide sequence ID" value="XM_018738448.1"/>
</dbReference>
<evidence type="ECO:0000313" key="8">
    <source>
        <dbReference type="Proteomes" id="UP000034805"/>
    </source>
</evidence>
<keyword evidence="9" id="KW-1185">Reference proteome</keyword>
<dbReference type="GeneID" id="108926025"/>
<evidence type="ECO:0000259" key="5">
    <source>
        <dbReference type="PROSITE" id="PS51720"/>
    </source>
</evidence>
<feature type="compositionally biased region" description="Basic and acidic residues" evidence="4">
    <location>
        <begin position="283"/>
        <end position="292"/>
    </location>
</feature>
<accession>A0A0P7T766</accession>